<evidence type="ECO:0000313" key="9">
    <source>
        <dbReference type="Proteomes" id="UP000076761"/>
    </source>
</evidence>
<dbReference type="GO" id="GO:0032049">
    <property type="term" value="P:cardiolipin biosynthetic process"/>
    <property type="evidence" value="ECO:0007669"/>
    <property type="project" value="InterPro"/>
</dbReference>
<evidence type="ECO:0000256" key="1">
    <source>
        <dbReference type="ARBA" id="ARBA00022516"/>
    </source>
</evidence>
<dbReference type="CDD" id="cd09137">
    <property type="entry name" value="PLDc_PGS1_euk_2"/>
    <property type="match status" value="1"/>
</dbReference>
<protein>
    <recommendedName>
        <fullName evidence="7">CDP-diacylglycerol--glycerol-3-phosphate 3-phosphatidyltransferase</fullName>
        <ecNumber evidence="7">2.7.8.5</ecNumber>
    </recommendedName>
</protein>
<keyword evidence="7" id="KW-0496">Mitochondrion</keyword>
<dbReference type="AlphaFoldDB" id="A0A165RKX2"/>
<dbReference type="EC" id="2.7.8.5" evidence="7"/>
<name>A0A165RKX2_9AGAM</name>
<evidence type="ECO:0000256" key="5">
    <source>
        <dbReference type="ARBA" id="ARBA00023209"/>
    </source>
</evidence>
<keyword evidence="7" id="KW-0067">ATP-binding</keyword>
<keyword evidence="6 7" id="KW-1208">Phospholipid metabolism</keyword>
<dbReference type="PIRSF" id="PIRSF000850">
    <property type="entry name" value="Phospholipase_D_PSS"/>
    <property type="match status" value="1"/>
</dbReference>
<keyword evidence="1 7" id="KW-0444">Lipid biosynthesis</keyword>
<dbReference type="Proteomes" id="UP000076761">
    <property type="component" value="Unassembled WGS sequence"/>
</dbReference>
<evidence type="ECO:0000256" key="3">
    <source>
        <dbReference type="ARBA" id="ARBA00022737"/>
    </source>
</evidence>
<dbReference type="CDD" id="cd09135">
    <property type="entry name" value="PLDc_PGS1_euk_1"/>
    <property type="match status" value="1"/>
</dbReference>
<reference evidence="8 9" key="1">
    <citation type="journal article" date="2016" name="Mol. Biol. Evol.">
        <title>Comparative Genomics of Early-Diverging Mushroom-Forming Fungi Provides Insights into the Origins of Lignocellulose Decay Capabilities.</title>
        <authorList>
            <person name="Nagy L.G."/>
            <person name="Riley R."/>
            <person name="Tritt A."/>
            <person name="Adam C."/>
            <person name="Daum C."/>
            <person name="Floudas D."/>
            <person name="Sun H."/>
            <person name="Yadav J.S."/>
            <person name="Pangilinan J."/>
            <person name="Larsson K.H."/>
            <person name="Matsuura K."/>
            <person name="Barry K."/>
            <person name="Labutti K."/>
            <person name="Kuo R."/>
            <person name="Ohm R.A."/>
            <person name="Bhattacharya S.S."/>
            <person name="Shirouzu T."/>
            <person name="Yoshinaga Y."/>
            <person name="Martin F.M."/>
            <person name="Grigoriev I.V."/>
            <person name="Hibbett D.S."/>
        </authorList>
    </citation>
    <scope>NUCLEOTIDE SEQUENCE [LARGE SCALE GENOMIC DNA]</scope>
    <source>
        <strain evidence="8 9">HHB14362 ss-1</strain>
    </source>
</reference>
<accession>A0A165RKX2</accession>
<organism evidence="8 9">
    <name type="scientific">Neolentinus lepideus HHB14362 ss-1</name>
    <dbReference type="NCBI Taxonomy" id="1314782"/>
    <lineage>
        <taxon>Eukaryota</taxon>
        <taxon>Fungi</taxon>
        <taxon>Dikarya</taxon>
        <taxon>Basidiomycota</taxon>
        <taxon>Agaricomycotina</taxon>
        <taxon>Agaricomycetes</taxon>
        <taxon>Gloeophyllales</taxon>
        <taxon>Gloeophyllaceae</taxon>
        <taxon>Neolentinus</taxon>
    </lineage>
</organism>
<dbReference type="SUPFAM" id="SSF56024">
    <property type="entry name" value="Phospholipase D/nuclease"/>
    <property type="match status" value="2"/>
</dbReference>
<evidence type="ECO:0000256" key="4">
    <source>
        <dbReference type="ARBA" id="ARBA00023098"/>
    </source>
</evidence>
<dbReference type="EMBL" id="KV425581">
    <property type="protein sequence ID" value="KZT23964.1"/>
    <property type="molecule type" value="Genomic_DNA"/>
</dbReference>
<comment type="function">
    <text evidence="7">Functions in the biosynthesis of the anionic phospholipids phosphatidylglycerol and cardiolipin.</text>
</comment>
<comment type="pathway">
    <text evidence="7">Phospholipid metabolism; phosphatidylglycerol biosynthesis; phosphatidylglycerol from CDP-diacylglycerol: step 1/2.</text>
</comment>
<dbReference type="GO" id="GO:0005524">
    <property type="term" value="F:ATP binding"/>
    <property type="evidence" value="ECO:0007669"/>
    <property type="project" value="UniProtKB-KW"/>
</dbReference>
<keyword evidence="5 7" id="KW-0594">Phospholipid biosynthesis</keyword>
<dbReference type="InParanoid" id="A0A165RKX2"/>
<keyword evidence="7" id="KW-0547">Nucleotide-binding</keyword>
<evidence type="ECO:0000313" key="8">
    <source>
        <dbReference type="EMBL" id="KZT23964.1"/>
    </source>
</evidence>
<comment type="subcellular location">
    <subcellularLocation>
        <location evidence="7">Mitochondrion</location>
    </subcellularLocation>
</comment>
<sequence>MLAASTINARRNIIPPNVCLKLRNATRRRITTSVLNSSVKNIATKLAERQPCFAMSPDNIQVLLAPKDFYSKLLFMIRRARKRIFLSSLYIGADESELIDTLRTALRSHPSLELDMHLDLNRSTRLENPSTAEALTPLLTEFHKRVHISLFRSPKLKGTMAKVVPPRFNEGWGTWHAKIYGADDDVMISGANLHKSYFMNRQDRYVQFESQPEFAEYCHSYLRTASAFSYSLHVSRSSPYSLQWPDMNVHPHHIEHKVALAFQKFQSSYTQSRIAWTNYDGEDRVLIFPVIQAGQFSIREEEECLRFLFNEVQQEAEHRGIHEPGPLIDLTSGYFGLYGPYKDLILRSTFGCRILAAGPKANGFYGSKGMSGRIPEGYTYLEQRFMRAVRAAGRLGQDAAYHVGGSGGTVQLSEWERDGWTYHAKGLWLSPTPDSAPILTLLGSTNLNSRSANLDTELSFIMMSSSSGLRRQLHDEVEGLWRHARPWRGAERKVRFGTKMLVNVVGGML</sequence>
<keyword evidence="9" id="KW-1185">Reference proteome</keyword>
<dbReference type="GO" id="GO:0005739">
    <property type="term" value="C:mitochondrion"/>
    <property type="evidence" value="ECO:0007669"/>
    <property type="project" value="UniProtKB-SubCell"/>
</dbReference>
<dbReference type="PANTHER" id="PTHR12586">
    <property type="entry name" value="CDP-DIACYLGLYCEROL--SERINE O-PHOSPHATIDYLTRANSFERASE"/>
    <property type="match status" value="1"/>
</dbReference>
<dbReference type="UniPathway" id="UPA00084">
    <property type="reaction ID" value="UER00503"/>
</dbReference>
<dbReference type="FunCoup" id="A0A165RKX2">
    <property type="interactions" value="617"/>
</dbReference>
<evidence type="ECO:0000256" key="7">
    <source>
        <dbReference type="RuleBase" id="RU365024"/>
    </source>
</evidence>
<dbReference type="InterPro" id="IPR016270">
    <property type="entry name" value="PGS1"/>
</dbReference>
<keyword evidence="2 7" id="KW-0808">Transferase</keyword>
<comment type="similarity">
    <text evidence="7">Belongs to the CDP-alcohol phosphatidyltransferase class-II family.</text>
</comment>
<evidence type="ECO:0000256" key="6">
    <source>
        <dbReference type="ARBA" id="ARBA00023264"/>
    </source>
</evidence>
<keyword evidence="4 7" id="KW-0443">Lipid metabolism</keyword>
<evidence type="ECO:0000256" key="2">
    <source>
        <dbReference type="ARBA" id="ARBA00022679"/>
    </source>
</evidence>
<gene>
    <name evidence="8" type="ORF">NEOLEDRAFT_1068461</name>
</gene>
<proteinExistence type="inferred from homology"/>
<dbReference type="GO" id="GO:0008444">
    <property type="term" value="F:CDP-diacylglycerol-glycerol-3-phosphate 3-phosphatidyltransferase activity"/>
    <property type="evidence" value="ECO:0007669"/>
    <property type="project" value="UniProtKB-EC"/>
</dbReference>
<dbReference type="Gene3D" id="3.30.870.10">
    <property type="entry name" value="Endonuclease Chain A"/>
    <property type="match status" value="2"/>
</dbReference>
<dbReference type="OrthoDB" id="10250191at2759"/>
<dbReference type="STRING" id="1314782.A0A165RKX2"/>
<comment type="catalytic activity">
    <reaction evidence="7">
        <text>a CDP-1,2-diacyl-sn-glycerol + sn-glycerol 3-phosphate = a 1,2-diacyl-sn-glycero-3-phospho-(1'-sn-glycero-3'-phosphate) + CMP + H(+)</text>
        <dbReference type="Rhea" id="RHEA:12593"/>
        <dbReference type="ChEBI" id="CHEBI:15378"/>
        <dbReference type="ChEBI" id="CHEBI:57597"/>
        <dbReference type="ChEBI" id="CHEBI:58332"/>
        <dbReference type="ChEBI" id="CHEBI:60110"/>
        <dbReference type="ChEBI" id="CHEBI:60377"/>
        <dbReference type="EC" id="2.7.8.5"/>
    </reaction>
</comment>
<keyword evidence="3" id="KW-0677">Repeat</keyword>
<dbReference type="PANTHER" id="PTHR12586:SF1">
    <property type="entry name" value="CDP-DIACYLGLYCEROL--GLYCEROL-3-PHOSPHATE 3-PHOSPHATIDYLTRANSFERASE, MITOCHONDRIAL"/>
    <property type="match status" value="1"/>
</dbReference>